<gene>
    <name evidence="3" type="ORF">ADU59_21175</name>
</gene>
<evidence type="ECO:0000259" key="2">
    <source>
        <dbReference type="Pfam" id="PF07364"/>
    </source>
</evidence>
<dbReference type="InterPro" id="IPR010799">
    <property type="entry name" value="MlrC_C"/>
</dbReference>
<keyword evidence="4" id="KW-1185">Reference proteome</keyword>
<protein>
    <recommendedName>
        <fullName evidence="5">Microcystin degradation protein MlrC</fullName>
    </recommendedName>
</protein>
<dbReference type="Pfam" id="PF07171">
    <property type="entry name" value="MlrC_C"/>
    <property type="match status" value="1"/>
</dbReference>
<dbReference type="Pfam" id="PF07364">
    <property type="entry name" value="DUF1485"/>
    <property type="match status" value="1"/>
</dbReference>
<feature type="domain" description="Microcystin LR degradation protein MlrC N-terminal" evidence="2">
    <location>
        <begin position="40"/>
        <end position="323"/>
    </location>
</feature>
<sequence>MKWAFPHHCACGSRFAAMKPAAMLEALTSLASQKDTGMPRAAVIQLFHEANAFTPVKANYDGFLSAQYFSGEDVRREFGSTSNWLGGVTQALDEAGYEIAYGVCTGCLPGGTLESASYHRLVVEIIQSLKDIAASGPVDVVALLLHGALAVEGVATPETDLARKVRDIVGPGVHIAVPLDFHANVEPQLPYVVDVIIGGKLYPHADTHARGKKLMQLALDPVAWRTRRFRLPLAAPMSAQTSYSAPFSELVALSDAVEKRAGLADVVVMGGFPYVDSEEVGSSVLITGTDEDAMRQAYRDMADAVWQRREAMVRSAPSFTEAAPDIFARAAKGRVVIGDAGDNPGSGGVANVADIFAALAAQNLPFAAGFMVDGDAVLAAQSIGVGNRGRVPMGRMQDGTPFIADALIERVDEVCYRNEGANLFGELLEGGLGAVLRVGAAGHIAIVTERIQAYDTQAFRSQGIDLESKAIIHVKSSNHFRTSFTPLAEQGVFVVDSGGYASTDARNFTFTKRAKRILPLASLDHAEWQRQVEAECQIAFRSG</sequence>
<evidence type="ECO:0000313" key="3">
    <source>
        <dbReference type="EMBL" id="OBZ93381.1"/>
    </source>
</evidence>
<name>A0A1C7NWH6_9HYPH</name>
<accession>A0A1C7NWH6</accession>
<evidence type="ECO:0000259" key="1">
    <source>
        <dbReference type="Pfam" id="PF07171"/>
    </source>
</evidence>
<dbReference type="PATRIC" id="fig|1612624.7.peg.1884"/>
<dbReference type="AlphaFoldDB" id="A0A1C7NWH6"/>
<evidence type="ECO:0000313" key="4">
    <source>
        <dbReference type="Proteomes" id="UP000093111"/>
    </source>
</evidence>
<dbReference type="Proteomes" id="UP000093111">
    <property type="component" value="Unassembled WGS sequence"/>
</dbReference>
<proteinExistence type="predicted"/>
<dbReference type="EMBL" id="LGLV01000014">
    <property type="protein sequence ID" value="OBZ93381.1"/>
    <property type="molecule type" value="Genomic_DNA"/>
</dbReference>
<feature type="domain" description="Microcystin LR degradation protein MlrC C-terminal" evidence="1">
    <location>
        <begin position="337"/>
        <end position="511"/>
    </location>
</feature>
<comment type="caution">
    <text evidence="3">The sequence shown here is derived from an EMBL/GenBank/DDBJ whole genome shotgun (WGS) entry which is preliminary data.</text>
</comment>
<organism evidence="3 4">
    <name type="scientific">Pararhizobium polonicum</name>
    <dbReference type="NCBI Taxonomy" id="1612624"/>
    <lineage>
        <taxon>Bacteria</taxon>
        <taxon>Pseudomonadati</taxon>
        <taxon>Pseudomonadota</taxon>
        <taxon>Alphaproteobacteria</taxon>
        <taxon>Hyphomicrobiales</taxon>
        <taxon>Rhizobiaceae</taxon>
        <taxon>Rhizobium/Agrobacterium group</taxon>
        <taxon>Pararhizobium</taxon>
    </lineage>
</organism>
<reference evidence="3 4" key="1">
    <citation type="journal article" date="2016" name="Syst. Appl. Microbiol.">
        <title>Pararhizobium polonicum sp. nov. isolated from tumors on stone fruit rootstocks.</title>
        <authorList>
            <person name="Pulawska J."/>
            <person name="Kuzmanovic N."/>
            <person name="Willems A."/>
            <person name="Pothier J.F."/>
        </authorList>
    </citation>
    <scope>NUCLEOTIDE SEQUENCE [LARGE SCALE GENOMIC DNA]</scope>
    <source>
        <strain evidence="3 4">F5.1</strain>
    </source>
</reference>
<evidence type="ECO:0008006" key="5">
    <source>
        <dbReference type="Google" id="ProtNLM"/>
    </source>
</evidence>
<dbReference type="InterPro" id="IPR015995">
    <property type="entry name" value="MlrC_N"/>
</dbReference>